<dbReference type="PANTHER" id="PTHR42756">
    <property type="entry name" value="TRANSCRIPTIONAL REGULATOR, MARR"/>
    <property type="match status" value="1"/>
</dbReference>
<dbReference type="EMBL" id="FCOK02000028">
    <property type="protein sequence ID" value="SAL41700.1"/>
    <property type="molecule type" value="Genomic_DNA"/>
</dbReference>
<dbReference type="SMART" id="SM00347">
    <property type="entry name" value="HTH_MARR"/>
    <property type="match status" value="1"/>
</dbReference>
<sequence>MTRKKLADSAPREAAAILRHWHDAVPNDRLAHLVKDAARSMVRAMQMRLAEHTVSYGHWTFLRILWETDGLTQRELSTQAGVMEPTTFAAVKAMEALGYVERQQMPDNKKNVHVFLTADGRALKEKLVPLAEEVNEISVASLSEQDIRTARKVLLALIENLADDELGSTNPMRRVPSTRELGRIIAERGDTVEDS</sequence>
<dbReference type="AlphaFoldDB" id="A0A158HDF2"/>
<evidence type="ECO:0000256" key="2">
    <source>
        <dbReference type="ARBA" id="ARBA00023125"/>
    </source>
</evidence>
<dbReference type="InterPro" id="IPR000835">
    <property type="entry name" value="HTH_MarR-typ"/>
</dbReference>
<dbReference type="Gene3D" id="1.10.10.10">
    <property type="entry name" value="Winged helix-like DNA-binding domain superfamily/Winged helix DNA-binding domain"/>
    <property type="match status" value="1"/>
</dbReference>
<accession>A0A158HDF2</accession>
<proteinExistence type="predicted"/>
<dbReference type="SUPFAM" id="SSF46785">
    <property type="entry name" value="Winged helix' DNA-binding domain"/>
    <property type="match status" value="1"/>
</dbReference>
<dbReference type="InterPro" id="IPR036390">
    <property type="entry name" value="WH_DNA-bd_sf"/>
</dbReference>
<evidence type="ECO:0000313" key="5">
    <source>
        <dbReference type="EMBL" id="SAL41700.1"/>
    </source>
</evidence>
<evidence type="ECO:0000256" key="1">
    <source>
        <dbReference type="ARBA" id="ARBA00023015"/>
    </source>
</evidence>
<dbReference type="GO" id="GO:0003677">
    <property type="term" value="F:DNA binding"/>
    <property type="evidence" value="ECO:0007669"/>
    <property type="project" value="UniProtKB-KW"/>
</dbReference>
<evidence type="ECO:0000259" key="4">
    <source>
        <dbReference type="PROSITE" id="PS50995"/>
    </source>
</evidence>
<dbReference type="PANTHER" id="PTHR42756:SF1">
    <property type="entry name" value="TRANSCRIPTIONAL REPRESSOR OF EMRAB OPERON"/>
    <property type="match status" value="1"/>
</dbReference>
<dbReference type="Pfam" id="PF01047">
    <property type="entry name" value="MarR"/>
    <property type="match status" value="1"/>
</dbReference>
<name>A0A158HDF2_9BURK</name>
<reference evidence="5 6" key="1">
    <citation type="submission" date="2016-01" db="EMBL/GenBank/DDBJ databases">
        <authorList>
            <person name="Oliw E.H."/>
        </authorList>
    </citation>
    <scope>NUCLEOTIDE SEQUENCE [LARGE SCALE GENOMIC DNA]</scope>
    <source>
        <strain evidence="5">LMG 27134</strain>
    </source>
</reference>
<keyword evidence="3" id="KW-0804">Transcription</keyword>
<organism evidence="5 6">
    <name type="scientific">Caballeronia udeis</name>
    <dbReference type="NCBI Taxonomy" id="1232866"/>
    <lineage>
        <taxon>Bacteria</taxon>
        <taxon>Pseudomonadati</taxon>
        <taxon>Pseudomonadota</taxon>
        <taxon>Betaproteobacteria</taxon>
        <taxon>Burkholderiales</taxon>
        <taxon>Burkholderiaceae</taxon>
        <taxon>Caballeronia</taxon>
    </lineage>
</organism>
<dbReference type="RefSeq" id="WP_062088054.1">
    <property type="nucleotide sequence ID" value="NZ_FCOK02000028.1"/>
</dbReference>
<feature type="domain" description="HTH marR-type" evidence="4">
    <location>
        <begin position="27"/>
        <end position="163"/>
    </location>
</feature>
<evidence type="ECO:0000313" key="6">
    <source>
        <dbReference type="Proteomes" id="UP000054683"/>
    </source>
</evidence>
<dbReference type="InterPro" id="IPR036388">
    <property type="entry name" value="WH-like_DNA-bd_sf"/>
</dbReference>
<protein>
    <submittedName>
        <fullName evidence="5">MarR family transcriptional regulator</fullName>
    </submittedName>
</protein>
<dbReference type="GO" id="GO:0003700">
    <property type="term" value="F:DNA-binding transcription factor activity"/>
    <property type="evidence" value="ECO:0007669"/>
    <property type="project" value="InterPro"/>
</dbReference>
<dbReference type="Proteomes" id="UP000054683">
    <property type="component" value="Unassembled WGS sequence"/>
</dbReference>
<dbReference type="PROSITE" id="PS50995">
    <property type="entry name" value="HTH_MARR_2"/>
    <property type="match status" value="1"/>
</dbReference>
<dbReference type="OrthoDB" id="8759079at2"/>
<evidence type="ECO:0000256" key="3">
    <source>
        <dbReference type="ARBA" id="ARBA00023163"/>
    </source>
</evidence>
<keyword evidence="2" id="KW-0238">DNA-binding</keyword>
<gene>
    <name evidence="5" type="ORF">AWB69_04216</name>
</gene>
<keyword evidence="1" id="KW-0805">Transcription regulation</keyword>